<protein>
    <submittedName>
        <fullName evidence="3">XRE family transcriptional regulator</fullName>
    </submittedName>
</protein>
<dbReference type="Gene3D" id="1.10.10.2910">
    <property type="match status" value="1"/>
</dbReference>
<dbReference type="SMART" id="SM00530">
    <property type="entry name" value="HTH_XRE"/>
    <property type="match status" value="1"/>
</dbReference>
<dbReference type="CDD" id="cd00093">
    <property type="entry name" value="HTH_XRE"/>
    <property type="match status" value="1"/>
</dbReference>
<dbReference type="InterPro" id="IPR010359">
    <property type="entry name" value="IrrE_HExxH"/>
</dbReference>
<dbReference type="GO" id="GO:0003677">
    <property type="term" value="F:DNA binding"/>
    <property type="evidence" value="ECO:0007669"/>
    <property type="project" value="InterPro"/>
</dbReference>
<sequence>MNKFKLIRKMQGLTLDEVATRLNGVVTKQAISKYERGLMSPSPPVLAALQKLYGISSTELSLPVHIITNWNFRRGRLLSAKTEAAIQSEIICALEHHLSDEVSLALELPFKRPFPKNYPVTLDNMEKAALTIRQKWNLGMDSIPFVCRMLERVGIKVLELDIDEDIDGLSGWANEKIPFIALKKNVKVERKRFTALHELAHLLFPALENCPGKAKERLCHRFASALLFPREAFHRHIGIRRSTFVLEELIALKLVYGMSIAALVHRARDLEVITEDYYNHLFNDAINHNRMEEGWGDYPLVDAPGRKMEFLYRQVAEEGKEEWEKMNLKLL</sequence>
<dbReference type="EMBL" id="DXBX01000051">
    <property type="protein sequence ID" value="HIZ33199.1"/>
    <property type="molecule type" value="Genomic_DNA"/>
</dbReference>
<comment type="similarity">
    <text evidence="1">Belongs to the short-chain fatty acyl-CoA assimilation regulator (ScfR) family.</text>
</comment>
<reference evidence="3" key="1">
    <citation type="journal article" date="2021" name="PeerJ">
        <title>Extensive microbial diversity within the chicken gut microbiome revealed by metagenomics and culture.</title>
        <authorList>
            <person name="Gilroy R."/>
            <person name="Ravi A."/>
            <person name="Getino M."/>
            <person name="Pursley I."/>
            <person name="Horton D.L."/>
            <person name="Alikhan N.F."/>
            <person name="Baker D."/>
            <person name="Gharbi K."/>
            <person name="Hall N."/>
            <person name="Watson M."/>
            <person name="Adriaenssens E.M."/>
            <person name="Foster-Nyarko E."/>
            <person name="Jarju S."/>
            <person name="Secka A."/>
            <person name="Antonio M."/>
            <person name="Oren A."/>
            <person name="Chaudhuri R.R."/>
            <person name="La Ragione R."/>
            <person name="Hildebrand F."/>
            <person name="Pallen M.J."/>
        </authorList>
    </citation>
    <scope>NUCLEOTIDE SEQUENCE</scope>
    <source>
        <strain evidence="3">ChiHjej9B8-1298</strain>
    </source>
</reference>
<dbReference type="Pfam" id="PF01381">
    <property type="entry name" value="HTH_3"/>
    <property type="match status" value="1"/>
</dbReference>
<evidence type="ECO:0000259" key="2">
    <source>
        <dbReference type="PROSITE" id="PS50943"/>
    </source>
</evidence>
<name>A0A9D2E8Y5_9BACE</name>
<dbReference type="InterPro" id="IPR052345">
    <property type="entry name" value="Rad_response_metalloprotease"/>
</dbReference>
<evidence type="ECO:0000256" key="1">
    <source>
        <dbReference type="ARBA" id="ARBA00007227"/>
    </source>
</evidence>
<evidence type="ECO:0000313" key="3">
    <source>
        <dbReference type="EMBL" id="HIZ33199.1"/>
    </source>
</evidence>
<dbReference type="Pfam" id="PF06114">
    <property type="entry name" value="Peptidase_M78"/>
    <property type="match status" value="1"/>
</dbReference>
<dbReference type="InterPro" id="IPR001387">
    <property type="entry name" value="Cro/C1-type_HTH"/>
</dbReference>
<gene>
    <name evidence="3" type="ORF">H9814_06645</name>
</gene>
<dbReference type="AlphaFoldDB" id="A0A9D2E8Y5"/>
<feature type="domain" description="HTH cro/C1-type" evidence="2">
    <location>
        <begin position="4"/>
        <end position="60"/>
    </location>
</feature>
<dbReference type="PROSITE" id="PS50943">
    <property type="entry name" value="HTH_CROC1"/>
    <property type="match status" value="1"/>
</dbReference>
<proteinExistence type="inferred from homology"/>
<dbReference type="PANTHER" id="PTHR43236:SF1">
    <property type="entry name" value="BLL7220 PROTEIN"/>
    <property type="match status" value="1"/>
</dbReference>
<dbReference type="InterPro" id="IPR010982">
    <property type="entry name" value="Lambda_DNA-bd_dom_sf"/>
</dbReference>
<organism evidence="3 4">
    <name type="scientific">Candidatus Bacteroides merdigallinarum</name>
    <dbReference type="NCBI Taxonomy" id="2838473"/>
    <lineage>
        <taxon>Bacteria</taxon>
        <taxon>Pseudomonadati</taxon>
        <taxon>Bacteroidota</taxon>
        <taxon>Bacteroidia</taxon>
        <taxon>Bacteroidales</taxon>
        <taxon>Bacteroidaceae</taxon>
        <taxon>Bacteroides</taxon>
    </lineage>
</organism>
<dbReference type="Proteomes" id="UP000824028">
    <property type="component" value="Unassembled WGS sequence"/>
</dbReference>
<reference evidence="3" key="2">
    <citation type="submission" date="2021-04" db="EMBL/GenBank/DDBJ databases">
        <authorList>
            <person name="Gilroy R."/>
        </authorList>
    </citation>
    <scope>NUCLEOTIDE SEQUENCE</scope>
    <source>
        <strain evidence="3">ChiHjej9B8-1298</strain>
    </source>
</reference>
<evidence type="ECO:0000313" key="4">
    <source>
        <dbReference type="Proteomes" id="UP000824028"/>
    </source>
</evidence>
<accession>A0A9D2E8Y5</accession>
<comment type="caution">
    <text evidence="3">The sequence shown here is derived from an EMBL/GenBank/DDBJ whole genome shotgun (WGS) entry which is preliminary data.</text>
</comment>
<dbReference type="Gene3D" id="1.10.260.40">
    <property type="entry name" value="lambda repressor-like DNA-binding domains"/>
    <property type="match status" value="1"/>
</dbReference>
<dbReference type="PANTHER" id="PTHR43236">
    <property type="entry name" value="ANTITOXIN HIGA1"/>
    <property type="match status" value="1"/>
</dbReference>
<dbReference type="SUPFAM" id="SSF47413">
    <property type="entry name" value="lambda repressor-like DNA-binding domains"/>
    <property type="match status" value="1"/>
</dbReference>